<evidence type="ECO:0000256" key="2">
    <source>
        <dbReference type="ARBA" id="ARBA00022980"/>
    </source>
</evidence>
<dbReference type="FunFam" id="2.40.50.140:FF:000103">
    <property type="entry name" value="protein RRP5 homolog"/>
    <property type="match status" value="1"/>
</dbReference>
<dbReference type="PANTHER" id="PTHR10724:SF7">
    <property type="entry name" value="SMALL RIBOSOMAL SUBUNIT PROTEIN BS1C"/>
    <property type="match status" value="1"/>
</dbReference>
<dbReference type="GO" id="GO:0003729">
    <property type="term" value="F:mRNA binding"/>
    <property type="evidence" value="ECO:0007669"/>
    <property type="project" value="TreeGrafter"/>
</dbReference>
<dbReference type="CDD" id="cd04465">
    <property type="entry name" value="S1_RPS1_repeat_ec2_hs2"/>
    <property type="match status" value="1"/>
</dbReference>
<evidence type="ECO:0000256" key="1">
    <source>
        <dbReference type="ARBA" id="ARBA00006767"/>
    </source>
</evidence>
<dbReference type="GO" id="GO:0003735">
    <property type="term" value="F:structural constituent of ribosome"/>
    <property type="evidence" value="ECO:0007669"/>
    <property type="project" value="TreeGrafter"/>
</dbReference>
<dbReference type="GO" id="GO:0006412">
    <property type="term" value="P:translation"/>
    <property type="evidence" value="ECO:0007669"/>
    <property type="project" value="TreeGrafter"/>
</dbReference>
<reference evidence="6" key="1">
    <citation type="journal article" date="2020" name="mSystems">
        <title>Genome- and Community-Level Interaction Insights into Carbon Utilization and Element Cycling Functions of Hydrothermarchaeota in Hydrothermal Sediment.</title>
        <authorList>
            <person name="Zhou Z."/>
            <person name="Liu Y."/>
            <person name="Xu W."/>
            <person name="Pan J."/>
            <person name="Luo Z.H."/>
            <person name="Li M."/>
        </authorList>
    </citation>
    <scope>NUCLEOTIDE SEQUENCE [LARGE SCALE GENOMIC DNA]</scope>
    <source>
        <strain evidence="6">SpSt-418</strain>
    </source>
</reference>
<proteinExistence type="inferred from homology"/>
<dbReference type="Pfam" id="PF00575">
    <property type="entry name" value="S1"/>
    <property type="match status" value="2"/>
</dbReference>
<dbReference type="AlphaFoldDB" id="A0A7C3KH90"/>
<comment type="function">
    <text evidence="4">Binds mRNA; thus facilitating recognition of the initiation point. It is needed to translate mRNA with a short Shine-Dalgarno (SD) purine-rich sequence.</text>
</comment>
<dbReference type="EMBL" id="DSRU01000316">
    <property type="protein sequence ID" value="HFN00291.1"/>
    <property type="molecule type" value="Genomic_DNA"/>
</dbReference>
<comment type="similarity">
    <text evidence="1">Belongs to the bacterial ribosomal protein bS1 family.</text>
</comment>
<dbReference type="InterPro" id="IPR050437">
    <property type="entry name" value="Ribos_protein_bS1-like"/>
</dbReference>
<dbReference type="GO" id="GO:1990904">
    <property type="term" value="C:ribonucleoprotein complex"/>
    <property type="evidence" value="ECO:0007669"/>
    <property type="project" value="UniProtKB-KW"/>
</dbReference>
<evidence type="ECO:0000256" key="3">
    <source>
        <dbReference type="ARBA" id="ARBA00023274"/>
    </source>
</evidence>
<dbReference type="PANTHER" id="PTHR10724">
    <property type="entry name" value="30S RIBOSOMAL PROTEIN S1"/>
    <property type="match status" value="1"/>
</dbReference>
<keyword evidence="2" id="KW-0689">Ribosomal protein</keyword>
<evidence type="ECO:0000256" key="4">
    <source>
        <dbReference type="ARBA" id="ARBA00025604"/>
    </source>
</evidence>
<gene>
    <name evidence="6" type="ORF">ENR64_21610</name>
</gene>
<feature type="domain" description="S1 motif" evidence="5">
    <location>
        <begin position="30"/>
        <end position="99"/>
    </location>
</feature>
<dbReference type="SMART" id="SM00316">
    <property type="entry name" value="S1"/>
    <property type="match status" value="3"/>
</dbReference>
<evidence type="ECO:0000313" key="6">
    <source>
        <dbReference type="EMBL" id="HFN00291.1"/>
    </source>
</evidence>
<comment type="caution">
    <text evidence="6">The sequence shown here is derived from an EMBL/GenBank/DDBJ whole genome shotgun (WGS) entry which is preliminary data.</text>
</comment>
<keyword evidence="3" id="KW-0687">Ribonucleoprotein</keyword>
<dbReference type="Gene3D" id="2.40.50.140">
    <property type="entry name" value="Nucleic acid-binding proteins"/>
    <property type="match status" value="3"/>
</dbReference>
<dbReference type="InterPro" id="IPR003029">
    <property type="entry name" value="S1_domain"/>
</dbReference>
<evidence type="ECO:0000259" key="5">
    <source>
        <dbReference type="PROSITE" id="PS50126"/>
    </source>
</evidence>
<protein>
    <submittedName>
        <fullName evidence="6">S1 RNA-binding domain-containing protein</fullName>
    </submittedName>
</protein>
<dbReference type="InterPro" id="IPR012340">
    <property type="entry name" value="NA-bd_OB-fold"/>
</dbReference>
<feature type="domain" description="S1 motif" evidence="5">
    <location>
        <begin position="117"/>
        <end position="181"/>
    </location>
</feature>
<dbReference type="GO" id="GO:0005840">
    <property type="term" value="C:ribosome"/>
    <property type="evidence" value="ECO:0007669"/>
    <property type="project" value="UniProtKB-KW"/>
</dbReference>
<name>A0A7C3KH90_9CYAN</name>
<sequence>MAISSNSSASFSMEDFENALAQYDYEFQRGQIITGKPINYDTSGVYIDIGAKAAAFLPSEEASIRKVADLSEIVPLNEEREFLIIREQNADGQITLSLRQLAFRKAWDELSEVQAEERSLQVRVTGVNKGGVTVDAHGLRGFIPRSHLTERNNLEGLVGQSLSVTVLELNREKKKLVLSNRLATRSESVSQFELGQLVEGTVSGIKPFGVFVELDGNATGLLHINQISKNYVESLEKVFHIGQSVKALVADIDSSKGRIALSIKVLERYPGENLEQLDQVMAEAGDRYEKAKKNLTRD</sequence>
<accession>A0A7C3KH90</accession>
<dbReference type="PROSITE" id="PS50126">
    <property type="entry name" value="S1"/>
    <property type="match status" value="3"/>
</dbReference>
<feature type="domain" description="S1 motif" evidence="5">
    <location>
        <begin position="195"/>
        <end position="264"/>
    </location>
</feature>
<organism evidence="6">
    <name type="scientific">Oscillatoriales cyanobacterium SpSt-418</name>
    <dbReference type="NCBI Taxonomy" id="2282169"/>
    <lineage>
        <taxon>Bacteria</taxon>
        <taxon>Bacillati</taxon>
        <taxon>Cyanobacteriota</taxon>
        <taxon>Cyanophyceae</taxon>
        <taxon>Oscillatoriophycideae</taxon>
        <taxon>Oscillatoriales</taxon>
    </lineage>
</organism>
<dbReference type="SUPFAM" id="SSF50249">
    <property type="entry name" value="Nucleic acid-binding proteins"/>
    <property type="match status" value="3"/>
</dbReference>